<organism evidence="1 2">
    <name type="scientific">Cetraspora pellucida</name>
    <dbReference type="NCBI Taxonomy" id="1433469"/>
    <lineage>
        <taxon>Eukaryota</taxon>
        <taxon>Fungi</taxon>
        <taxon>Fungi incertae sedis</taxon>
        <taxon>Mucoromycota</taxon>
        <taxon>Glomeromycotina</taxon>
        <taxon>Glomeromycetes</taxon>
        <taxon>Diversisporales</taxon>
        <taxon>Gigasporaceae</taxon>
        <taxon>Cetraspora</taxon>
    </lineage>
</organism>
<accession>A0ACA9Q4Y8</accession>
<name>A0ACA9Q4Y8_9GLOM</name>
<dbReference type="EMBL" id="CAJVPW010034383">
    <property type="protein sequence ID" value="CAG8733387.1"/>
    <property type="molecule type" value="Genomic_DNA"/>
</dbReference>
<reference evidence="1" key="1">
    <citation type="submission" date="2021-06" db="EMBL/GenBank/DDBJ databases">
        <authorList>
            <person name="Kallberg Y."/>
            <person name="Tangrot J."/>
            <person name="Rosling A."/>
        </authorList>
    </citation>
    <scope>NUCLEOTIDE SEQUENCE</scope>
    <source>
        <strain evidence="1">28 12/20/2015</strain>
    </source>
</reference>
<feature type="non-terminal residue" evidence="1">
    <location>
        <position position="314"/>
    </location>
</feature>
<gene>
    <name evidence="1" type="ORF">SPELUC_LOCUS13271</name>
</gene>
<comment type="caution">
    <text evidence="1">The sequence shown here is derived from an EMBL/GenBank/DDBJ whole genome shotgun (WGS) entry which is preliminary data.</text>
</comment>
<evidence type="ECO:0000313" key="1">
    <source>
        <dbReference type="EMBL" id="CAG8733387.1"/>
    </source>
</evidence>
<dbReference type="Proteomes" id="UP000789366">
    <property type="component" value="Unassembled WGS sequence"/>
</dbReference>
<protein>
    <submittedName>
        <fullName evidence="1">10768_t:CDS:1</fullName>
    </submittedName>
</protein>
<keyword evidence="2" id="KW-1185">Reference proteome</keyword>
<sequence length="314" mass="36716">MQSSILSNGLKSSKVRFSLNNPYIKSESEGCNNNSNYKNHSRSDSRGNNNYGGSKGSCRDFTIQLNRQLIITLICYIFRQPQEQSNSSFVPYNSILKGFRSYRFHPCYKQEIGKHVYKLTIYSCDYNVDCKMCVFESQSRGHCNDDECISQHWRDLQMSNEELISDMSSYYERCTPIEQQEYHSSLEALLNKLREFVFNHSFDNFKASCIVFFNNKKQLDEDLENDNNNIQTGSEEILEPLYEMQQDTVEDLRHIDVNYFQDQYHISQDSFLMSMKNEQMYVQQGEETPESQGTQTNNESSTLYFLLPLALAKN</sequence>
<proteinExistence type="predicted"/>
<evidence type="ECO:0000313" key="2">
    <source>
        <dbReference type="Proteomes" id="UP000789366"/>
    </source>
</evidence>